<evidence type="ECO:0000256" key="7">
    <source>
        <dbReference type="ARBA" id="ARBA00022984"/>
    </source>
</evidence>
<proteinExistence type="inferred from homology"/>
<evidence type="ECO:0000259" key="11">
    <source>
        <dbReference type="PROSITE" id="PS52029"/>
    </source>
</evidence>
<dbReference type="InterPro" id="IPR038063">
    <property type="entry name" value="Transpep_catalytic_dom"/>
</dbReference>
<keyword evidence="5" id="KW-0378">Hydrolase</keyword>
<reference evidence="12 13" key="1">
    <citation type="submission" date="2019-03" db="EMBL/GenBank/DDBJ databases">
        <title>Genomic Encyclopedia of Type Strains, Phase IV (KMG-IV): sequencing the most valuable type-strain genomes for metagenomic binning, comparative biology and taxonomic classification.</title>
        <authorList>
            <person name="Goeker M."/>
        </authorList>
    </citation>
    <scope>NUCLEOTIDE SEQUENCE [LARGE SCALE GENOMIC DNA]</scope>
    <source>
        <strain evidence="12 13">DSM 203</strain>
    </source>
</reference>
<comment type="similarity">
    <text evidence="2">Belongs to the YkuD family.</text>
</comment>
<name>A0A4R4AJZ4_MARGR</name>
<keyword evidence="7 9" id="KW-0573">Peptidoglycan synthesis</keyword>
<comment type="caution">
    <text evidence="12">The sequence shown here is derived from an EMBL/GenBank/DDBJ whole genome shotgun (WGS) entry which is preliminary data.</text>
</comment>
<feature type="domain" description="L,D-TPase catalytic" evidence="11">
    <location>
        <begin position="109"/>
        <end position="245"/>
    </location>
</feature>
<dbReference type="InterPro" id="IPR050979">
    <property type="entry name" value="LD-transpeptidase"/>
</dbReference>
<sequence length="324" mass="35906">MQTQVLMKRGFTNARRTLAASLAGALALTIAGAGHAETYRLEHPGDSVIGFPFYFTTRADDTLLDVARQNNQGFEDMRSANPEVDMWVPGAGTEVMVPTFYVLPDAPRQGIVINRPEKRLYFYPPDDPEEVRSYAISVGREGMDTPLGGFTIIEKKRDPSWTPGPNVRAAHAAYGDILPAVVPPGPDNPLGQFAMRLSNPEYLIHGTSKPWGLGMEVSAGCIRLYPEGIEELFSLTELRTQVTIVDQPYKFGWRGDDLYLEVHVNREGKRVTAREAVPTALAEAEGVEIDWREVQRAIDENTGVPRAVGHRTHSDQAPYLPMIF</sequence>
<evidence type="ECO:0000256" key="9">
    <source>
        <dbReference type="PROSITE-ProRule" id="PRU01373"/>
    </source>
</evidence>
<evidence type="ECO:0000256" key="2">
    <source>
        <dbReference type="ARBA" id="ARBA00005992"/>
    </source>
</evidence>
<feature type="signal peptide" evidence="10">
    <location>
        <begin position="1"/>
        <end position="36"/>
    </location>
</feature>
<dbReference type="Proteomes" id="UP000295247">
    <property type="component" value="Unassembled WGS sequence"/>
</dbReference>
<dbReference type="Gene3D" id="2.40.440.10">
    <property type="entry name" value="L,D-transpeptidase catalytic domain-like"/>
    <property type="match status" value="1"/>
</dbReference>
<comment type="pathway">
    <text evidence="1 9">Cell wall biogenesis; peptidoglycan biosynthesis.</text>
</comment>
<gene>
    <name evidence="12" type="ORF">EDC29_101144</name>
</gene>
<evidence type="ECO:0000256" key="8">
    <source>
        <dbReference type="ARBA" id="ARBA00023316"/>
    </source>
</evidence>
<dbReference type="GO" id="GO:0016757">
    <property type="term" value="F:glycosyltransferase activity"/>
    <property type="evidence" value="ECO:0007669"/>
    <property type="project" value="UniProtKB-KW"/>
</dbReference>
<keyword evidence="6 9" id="KW-0133">Cell shape</keyword>
<dbReference type="GO" id="GO:0008360">
    <property type="term" value="P:regulation of cell shape"/>
    <property type="evidence" value="ECO:0007669"/>
    <property type="project" value="UniProtKB-UniRule"/>
</dbReference>
<dbReference type="PROSITE" id="PS52029">
    <property type="entry name" value="LD_TPASE"/>
    <property type="match status" value="1"/>
</dbReference>
<dbReference type="PANTHER" id="PTHR30582:SF24">
    <property type="entry name" value="L,D-TRANSPEPTIDASE ERFK_SRFK-RELATED"/>
    <property type="match status" value="1"/>
</dbReference>
<evidence type="ECO:0000256" key="10">
    <source>
        <dbReference type="SAM" id="SignalP"/>
    </source>
</evidence>
<dbReference type="CDD" id="cd16913">
    <property type="entry name" value="YkuD_like"/>
    <property type="match status" value="1"/>
</dbReference>
<keyword evidence="3" id="KW-0328">Glycosyltransferase</keyword>
<dbReference type="RefSeq" id="WP_123139209.1">
    <property type="nucleotide sequence ID" value="NZ_NRRH01000002.1"/>
</dbReference>
<keyword evidence="8 9" id="KW-0961">Cell wall biogenesis/degradation</keyword>
<evidence type="ECO:0000256" key="4">
    <source>
        <dbReference type="ARBA" id="ARBA00022679"/>
    </source>
</evidence>
<dbReference type="GO" id="GO:0071972">
    <property type="term" value="F:peptidoglycan L,D-transpeptidase activity"/>
    <property type="evidence" value="ECO:0007669"/>
    <property type="project" value="TreeGrafter"/>
</dbReference>
<keyword evidence="4" id="KW-0808">Transferase</keyword>
<evidence type="ECO:0000256" key="3">
    <source>
        <dbReference type="ARBA" id="ARBA00022676"/>
    </source>
</evidence>
<dbReference type="GO" id="GO:0005576">
    <property type="term" value="C:extracellular region"/>
    <property type="evidence" value="ECO:0007669"/>
    <property type="project" value="TreeGrafter"/>
</dbReference>
<organism evidence="12 13">
    <name type="scientific">Marichromatium gracile</name>
    <name type="common">Chromatium gracile</name>
    <dbReference type="NCBI Taxonomy" id="1048"/>
    <lineage>
        <taxon>Bacteria</taxon>
        <taxon>Pseudomonadati</taxon>
        <taxon>Pseudomonadota</taxon>
        <taxon>Gammaproteobacteria</taxon>
        <taxon>Chromatiales</taxon>
        <taxon>Chromatiaceae</taxon>
        <taxon>Marichromatium</taxon>
    </lineage>
</organism>
<dbReference type="Pfam" id="PF03734">
    <property type="entry name" value="YkuD"/>
    <property type="match status" value="1"/>
</dbReference>
<dbReference type="PANTHER" id="PTHR30582">
    <property type="entry name" value="L,D-TRANSPEPTIDASE"/>
    <property type="match status" value="1"/>
</dbReference>
<dbReference type="GO" id="GO:0071555">
    <property type="term" value="P:cell wall organization"/>
    <property type="evidence" value="ECO:0007669"/>
    <property type="project" value="UniProtKB-UniRule"/>
</dbReference>
<evidence type="ECO:0000313" key="12">
    <source>
        <dbReference type="EMBL" id="TCW39728.1"/>
    </source>
</evidence>
<dbReference type="EMBL" id="SMDC01000001">
    <property type="protein sequence ID" value="TCW39728.1"/>
    <property type="molecule type" value="Genomic_DNA"/>
</dbReference>
<feature type="chain" id="PRO_5020909772" evidence="10">
    <location>
        <begin position="37"/>
        <end position="324"/>
    </location>
</feature>
<keyword evidence="10" id="KW-0732">Signal</keyword>
<protein>
    <submittedName>
        <fullName evidence="12">L,D-transpeptidase ErfK/SrfK</fullName>
    </submittedName>
</protein>
<dbReference type="SUPFAM" id="SSF141523">
    <property type="entry name" value="L,D-transpeptidase catalytic domain-like"/>
    <property type="match status" value="1"/>
</dbReference>
<evidence type="ECO:0000256" key="5">
    <source>
        <dbReference type="ARBA" id="ARBA00022801"/>
    </source>
</evidence>
<feature type="active site" description="Proton donor/acceptor" evidence="9">
    <location>
        <position position="205"/>
    </location>
</feature>
<dbReference type="UniPathway" id="UPA00219"/>
<evidence type="ECO:0000256" key="6">
    <source>
        <dbReference type="ARBA" id="ARBA00022960"/>
    </source>
</evidence>
<feature type="active site" description="Nucleophile" evidence="9">
    <location>
        <position position="221"/>
    </location>
</feature>
<dbReference type="AlphaFoldDB" id="A0A4R4AJZ4"/>
<evidence type="ECO:0000313" key="13">
    <source>
        <dbReference type="Proteomes" id="UP000295247"/>
    </source>
</evidence>
<accession>A0A4R4AJZ4</accession>
<dbReference type="GO" id="GO:0018104">
    <property type="term" value="P:peptidoglycan-protein cross-linking"/>
    <property type="evidence" value="ECO:0007669"/>
    <property type="project" value="TreeGrafter"/>
</dbReference>
<dbReference type="InterPro" id="IPR005490">
    <property type="entry name" value="LD_TPept_cat_dom"/>
</dbReference>
<evidence type="ECO:0000256" key="1">
    <source>
        <dbReference type="ARBA" id="ARBA00004752"/>
    </source>
</evidence>